<name>A0A9D2SHS2_9FIRM</name>
<evidence type="ECO:0000256" key="3">
    <source>
        <dbReference type="ARBA" id="ARBA00023082"/>
    </source>
</evidence>
<evidence type="ECO:0000259" key="6">
    <source>
        <dbReference type="Pfam" id="PF08281"/>
    </source>
</evidence>
<dbReference type="Gene3D" id="1.10.1740.10">
    <property type="match status" value="1"/>
</dbReference>
<dbReference type="SUPFAM" id="SSF88946">
    <property type="entry name" value="Sigma2 domain of RNA polymerase sigma factors"/>
    <property type="match status" value="1"/>
</dbReference>
<dbReference type="PANTHER" id="PTHR43133">
    <property type="entry name" value="RNA POLYMERASE ECF-TYPE SIGMA FACTO"/>
    <property type="match status" value="1"/>
</dbReference>
<proteinExistence type="inferred from homology"/>
<dbReference type="InterPro" id="IPR014284">
    <property type="entry name" value="RNA_pol_sigma-70_dom"/>
</dbReference>
<dbReference type="NCBIfam" id="TIGR02937">
    <property type="entry name" value="sigma70-ECF"/>
    <property type="match status" value="1"/>
</dbReference>
<feature type="domain" description="RNA polymerase sigma-70 region 2" evidence="5">
    <location>
        <begin position="19"/>
        <end position="80"/>
    </location>
</feature>
<dbReference type="InterPro" id="IPR007627">
    <property type="entry name" value="RNA_pol_sigma70_r2"/>
</dbReference>
<dbReference type="InterPro" id="IPR039425">
    <property type="entry name" value="RNA_pol_sigma-70-like"/>
</dbReference>
<organism evidence="7 8">
    <name type="scientific">Candidatus Enterocloster excrementipullorum</name>
    <dbReference type="NCBI Taxonomy" id="2838559"/>
    <lineage>
        <taxon>Bacteria</taxon>
        <taxon>Bacillati</taxon>
        <taxon>Bacillota</taxon>
        <taxon>Clostridia</taxon>
        <taxon>Lachnospirales</taxon>
        <taxon>Lachnospiraceae</taxon>
        <taxon>Enterocloster</taxon>
    </lineage>
</organism>
<keyword evidence="2" id="KW-0805">Transcription regulation</keyword>
<dbReference type="GO" id="GO:0006352">
    <property type="term" value="P:DNA-templated transcription initiation"/>
    <property type="evidence" value="ECO:0007669"/>
    <property type="project" value="InterPro"/>
</dbReference>
<dbReference type="EMBL" id="DWWT01000026">
    <property type="protein sequence ID" value="HJC05679.1"/>
    <property type="molecule type" value="Genomic_DNA"/>
</dbReference>
<dbReference type="PANTHER" id="PTHR43133:SF60">
    <property type="entry name" value="RNA POLYMERASE SIGMA FACTOR SIGV"/>
    <property type="match status" value="1"/>
</dbReference>
<evidence type="ECO:0000259" key="5">
    <source>
        <dbReference type="Pfam" id="PF04542"/>
    </source>
</evidence>
<gene>
    <name evidence="7" type="ORF">H9704_05935</name>
</gene>
<evidence type="ECO:0000313" key="7">
    <source>
        <dbReference type="EMBL" id="HJC05679.1"/>
    </source>
</evidence>
<comment type="caution">
    <text evidence="7">The sequence shown here is derived from an EMBL/GenBank/DDBJ whole genome shotgun (WGS) entry which is preliminary data.</text>
</comment>
<sequence>MEVKDRMAAAEEILTTQYEKLYRLAYTYVQNQEDALDVVQESACKVIRDCGNVRQAEHLSTWICRVVINTSLDVLRRRKKEMPAFEMPDIPAEENYGETELKHVLGQLDEKSRTVIVLRYFEDMKLDEIAEILGENTNTVKARLYRALKKLRSYLTEESPLTPIH</sequence>
<feature type="domain" description="RNA polymerase sigma factor 70 region 4 type 2" evidence="6">
    <location>
        <begin position="100"/>
        <end position="151"/>
    </location>
</feature>
<dbReference type="SUPFAM" id="SSF88659">
    <property type="entry name" value="Sigma3 and sigma4 domains of RNA polymerase sigma factors"/>
    <property type="match status" value="1"/>
</dbReference>
<comment type="similarity">
    <text evidence="1">Belongs to the sigma-70 factor family. ECF subfamily.</text>
</comment>
<dbReference type="GO" id="GO:0003677">
    <property type="term" value="F:DNA binding"/>
    <property type="evidence" value="ECO:0007669"/>
    <property type="project" value="InterPro"/>
</dbReference>
<dbReference type="Proteomes" id="UP000823910">
    <property type="component" value="Unassembled WGS sequence"/>
</dbReference>
<evidence type="ECO:0000256" key="4">
    <source>
        <dbReference type="ARBA" id="ARBA00023163"/>
    </source>
</evidence>
<accession>A0A9D2SHS2</accession>
<reference evidence="7" key="2">
    <citation type="submission" date="2021-04" db="EMBL/GenBank/DDBJ databases">
        <authorList>
            <person name="Gilroy R."/>
        </authorList>
    </citation>
    <scope>NUCLEOTIDE SEQUENCE</scope>
    <source>
        <strain evidence="7">CHK180-15479</strain>
    </source>
</reference>
<dbReference type="Pfam" id="PF08281">
    <property type="entry name" value="Sigma70_r4_2"/>
    <property type="match status" value="1"/>
</dbReference>
<protein>
    <submittedName>
        <fullName evidence="7">Sigma-70 family RNA polymerase sigma factor</fullName>
    </submittedName>
</protein>
<dbReference type="InterPro" id="IPR036388">
    <property type="entry name" value="WH-like_DNA-bd_sf"/>
</dbReference>
<evidence type="ECO:0000313" key="8">
    <source>
        <dbReference type="Proteomes" id="UP000823910"/>
    </source>
</evidence>
<dbReference type="CDD" id="cd06171">
    <property type="entry name" value="Sigma70_r4"/>
    <property type="match status" value="1"/>
</dbReference>
<evidence type="ECO:0000256" key="2">
    <source>
        <dbReference type="ARBA" id="ARBA00023015"/>
    </source>
</evidence>
<dbReference type="InterPro" id="IPR013325">
    <property type="entry name" value="RNA_pol_sigma_r2"/>
</dbReference>
<dbReference type="Pfam" id="PF04542">
    <property type="entry name" value="Sigma70_r2"/>
    <property type="match status" value="1"/>
</dbReference>
<dbReference type="Gene3D" id="1.10.10.10">
    <property type="entry name" value="Winged helix-like DNA-binding domain superfamily/Winged helix DNA-binding domain"/>
    <property type="match status" value="1"/>
</dbReference>
<dbReference type="AlphaFoldDB" id="A0A9D2SHS2"/>
<keyword evidence="4" id="KW-0804">Transcription</keyword>
<keyword evidence="3" id="KW-0731">Sigma factor</keyword>
<reference evidence="7" key="1">
    <citation type="journal article" date="2021" name="PeerJ">
        <title>Extensive microbial diversity within the chicken gut microbiome revealed by metagenomics and culture.</title>
        <authorList>
            <person name="Gilroy R."/>
            <person name="Ravi A."/>
            <person name="Getino M."/>
            <person name="Pursley I."/>
            <person name="Horton D.L."/>
            <person name="Alikhan N.F."/>
            <person name="Baker D."/>
            <person name="Gharbi K."/>
            <person name="Hall N."/>
            <person name="Watson M."/>
            <person name="Adriaenssens E.M."/>
            <person name="Foster-Nyarko E."/>
            <person name="Jarju S."/>
            <person name="Secka A."/>
            <person name="Antonio M."/>
            <person name="Oren A."/>
            <person name="Chaudhuri R.R."/>
            <person name="La Ragione R."/>
            <person name="Hildebrand F."/>
            <person name="Pallen M.J."/>
        </authorList>
    </citation>
    <scope>NUCLEOTIDE SEQUENCE</scope>
    <source>
        <strain evidence="7">CHK180-15479</strain>
    </source>
</reference>
<dbReference type="InterPro" id="IPR013249">
    <property type="entry name" value="RNA_pol_sigma70_r4_t2"/>
</dbReference>
<dbReference type="GO" id="GO:0016987">
    <property type="term" value="F:sigma factor activity"/>
    <property type="evidence" value="ECO:0007669"/>
    <property type="project" value="UniProtKB-KW"/>
</dbReference>
<evidence type="ECO:0000256" key="1">
    <source>
        <dbReference type="ARBA" id="ARBA00010641"/>
    </source>
</evidence>
<dbReference type="InterPro" id="IPR013324">
    <property type="entry name" value="RNA_pol_sigma_r3/r4-like"/>
</dbReference>